<dbReference type="RefSeq" id="WP_190466357.1">
    <property type="nucleotide sequence ID" value="NZ_JACJPW010000046.1"/>
</dbReference>
<dbReference type="EMBL" id="JACJPW010000046">
    <property type="protein sequence ID" value="MBD2182978.1"/>
    <property type="molecule type" value="Genomic_DNA"/>
</dbReference>
<protein>
    <submittedName>
        <fullName evidence="1">Uncharacterized protein</fullName>
    </submittedName>
</protein>
<sequence>MSQKISTTFKNRHVITITDEAWNEVQSVAKKLGISVSELLEKIGYGELVVIDSEELEDLVDTIDGLEGLLDVKENGTVSWERVKAELGA</sequence>
<proteinExistence type="predicted"/>
<dbReference type="Proteomes" id="UP000641646">
    <property type="component" value="Unassembled WGS sequence"/>
</dbReference>
<evidence type="ECO:0000313" key="1">
    <source>
        <dbReference type="EMBL" id="MBD2182978.1"/>
    </source>
</evidence>
<gene>
    <name evidence="1" type="ORF">H6G03_18230</name>
</gene>
<dbReference type="AlphaFoldDB" id="A0A926ZH71"/>
<accession>A0A926ZH71</accession>
<evidence type="ECO:0000313" key="2">
    <source>
        <dbReference type="Proteomes" id="UP000641646"/>
    </source>
</evidence>
<reference evidence="1" key="1">
    <citation type="journal article" date="2015" name="ISME J.">
        <title>Draft Genome Sequence of Streptomyces incarnatus NRRL8089, which Produces the Nucleoside Antibiotic Sinefungin.</title>
        <authorList>
            <person name="Oshima K."/>
            <person name="Hattori M."/>
            <person name="Shimizu H."/>
            <person name="Fukuda K."/>
            <person name="Nemoto M."/>
            <person name="Inagaki K."/>
            <person name="Tamura T."/>
        </authorList>
    </citation>
    <scope>NUCLEOTIDE SEQUENCE</scope>
    <source>
        <strain evidence="1">FACHB-1375</strain>
    </source>
</reference>
<name>A0A926ZH71_9CYAN</name>
<organism evidence="1 2">
    <name type="scientific">Aerosakkonema funiforme FACHB-1375</name>
    <dbReference type="NCBI Taxonomy" id="2949571"/>
    <lineage>
        <taxon>Bacteria</taxon>
        <taxon>Bacillati</taxon>
        <taxon>Cyanobacteriota</taxon>
        <taxon>Cyanophyceae</taxon>
        <taxon>Oscillatoriophycideae</taxon>
        <taxon>Aerosakkonematales</taxon>
        <taxon>Aerosakkonemataceae</taxon>
        <taxon>Aerosakkonema</taxon>
    </lineage>
</organism>
<keyword evidence="2" id="KW-1185">Reference proteome</keyword>
<reference evidence="1" key="2">
    <citation type="submission" date="2020-08" db="EMBL/GenBank/DDBJ databases">
        <authorList>
            <person name="Chen M."/>
            <person name="Teng W."/>
            <person name="Zhao L."/>
            <person name="Hu C."/>
            <person name="Zhou Y."/>
            <person name="Han B."/>
            <person name="Song L."/>
            <person name="Shu W."/>
        </authorList>
    </citation>
    <scope>NUCLEOTIDE SEQUENCE</scope>
    <source>
        <strain evidence="1">FACHB-1375</strain>
    </source>
</reference>
<comment type="caution">
    <text evidence="1">The sequence shown here is derived from an EMBL/GenBank/DDBJ whole genome shotgun (WGS) entry which is preliminary data.</text>
</comment>